<proteinExistence type="predicted"/>
<dbReference type="PANTHER" id="PTHR43409">
    <property type="entry name" value="ANAEROBIC MAGNESIUM-PROTOPORPHYRIN IX MONOMETHYL ESTER CYCLASE-RELATED"/>
    <property type="match status" value="1"/>
</dbReference>
<accession>A0ABU5H7P3</accession>
<comment type="caution">
    <text evidence="10">The sequence shown here is derived from an EMBL/GenBank/DDBJ whole genome shotgun (WGS) entry which is preliminary data.</text>
</comment>
<evidence type="ECO:0000256" key="3">
    <source>
        <dbReference type="ARBA" id="ARBA00022679"/>
    </source>
</evidence>
<dbReference type="InterPro" id="IPR006638">
    <property type="entry name" value="Elp3/MiaA/NifB-like_rSAM"/>
</dbReference>
<keyword evidence="5" id="KW-0479">Metal-binding</keyword>
<gene>
    <name evidence="10" type="ORF">SYV04_24070</name>
</gene>
<dbReference type="Proteomes" id="UP001291309">
    <property type="component" value="Unassembled WGS sequence"/>
</dbReference>
<evidence type="ECO:0000256" key="7">
    <source>
        <dbReference type="ARBA" id="ARBA00023014"/>
    </source>
</evidence>
<dbReference type="InterPro" id="IPR007197">
    <property type="entry name" value="rSAM"/>
</dbReference>
<dbReference type="PROSITE" id="PS51332">
    <property type="entry name" value="B12_BINDING"/>
    <property type="match status" value="1"/>
</dbReference>
<sequence>MKASATAKGVLVVPGELVPAALRLEDKFPFPLENLSVGYLAAGLEARGIAAHIVDGYAERLDPEATARRVLSELAEGDVLGITVLQSTALAARHLCQEVRGAGFTGPIVLGGWAATMAAPELMRYVPQADLLVKGEADDSFAELVMRLREGRTLEGVPGLSWREGEALRSSETAPRNADFTEPRLPRHYAYERSEAVPAHASLPIQGSRGCYWGRCSFCSTAARYGPRGWRMRSVRSLLEELHHPAVAAASHRVFFVDDEFFGPTPPGFARARELAEALISEGSPVEFGIDCLVTGFDPELFALLRRAGLRRVFLGIEAGSNDSLKTFKKGFAVKQVRQTLAGLEALGIDVISGYILFHPYMRLEEVKRSVDFLADELHHEGNPGKFLSRLHPEQGTELWERLRGDGLLRGAFPDWDYAFRDPRVGQLYEALRSATAGLRQEYTRVRLEQRTDLSARDTFRELNRRFRETFESLYQDACREPAITA</sequence>
<keyword evidence="4" id="KW-0949">S-adenosyl-L-methionine</keyword>
<dbReference type="PROSITE" id="PS51918">
    <property type="entry name" value="RADICAL_SAM"/>
    <property type="match status" value="1"/>
</dbReference>
<keyword evidence="6" id="KW-0408">Iron</keyword>
<dbReference type="InterPro" id="IPR034466">
    <property type="entry name" value="Methyltransferase_Class_B"/>
</dbReference>
<dbReference type="InterPro" id="IPR006158">
    <property type="entry name" value="Cobalamin-bd"/>
</dbReference>
<dbReference type="Gene3D" id="3.20.20.70">
    <property type="entry name" value="Aldolase class I"/>
    <property type="match status" value="1"/>
</dbReference>
<dbReference type="PANTHER" id="PTHR43409:SF7">
    <property type="entry name" value="BLL1977 PROTEIN"/>
    <property type="match status" value="1"/>
</dbReference>
<evidence type="ECO:0000313" key="11">
    <source>
        <dbReference type="Proteomes" id="UP001291309"/>
    </source>
</evidence>
<dbReference type="Pfam" id="PF02310">
    <property type="entry name" value="B12-binding"/>
    <property type="match status" value="1"/>
</dbReference>
<dbReference type="InterPro" id="IPR013785">
    <property type="entry name" value="Aldolase_TIM"/>
</dbReference>
<evidence type="ECO:0000256" key="5">
    <source>
        <dbReference type="ARBA" id="ARBA00022723"/>
    </source>
</evidence>
<evidence type="ECO:0000259" key="8">
    <source>
        <dbReference type="PROSITE" id="PS51332"/>
    </source>
</evidence>
<dbReference type="CDD" id="cd01335">
    <property type="entry name" value="Radical_SAM"/>
    <property type="match status" value="1"/>
</dbReference>
<dbReference type="RefSeq" id="WP_321548212.1">
    <property type="nucleotide sequence ID" value="NZ_JAXIVS010000008.1"/>
</dbReference>
<dbReference type="SMART" id="SM00729">
    <property type="entry name" value="Elp3"/>
    <property type="match status" value="1"/>
</dbReference>
<protein>
    <submittedName>
        <fullName evidence="10">Radical SAM protein</fullName>
    </submittedName>
</protein>
<dbReference type="SFLD" id="SFLDS00029">
    <property type="entry name" value="Radical_SAM"/>
    <property type="match status" value="1"/>
</dbReference>
<name>A0ABU5H7P3_9BACT</name>
<dbReference type="Pfam" id="PF04055">
    <property type="entry name" value="Radical_SAM"/>
    <property type="match status" value="1"/>
</dbReference>
<evidence type="ECO:0000256" key="1">
    <source>
        <dbReference type="ARBA" id="ARBA00001966"/>
    </source>
</evidence>
<keyword evidence="7" id="KW-0411">Iron-sulfur</keyword>
<keyword evidence="2" id="KW-0489">Methyltransferase</keyword>
<reference evidence="10 11" key="1">
    <citation type="submission" date="2023-12" db="EMBL/GenBank/DDBJ databases">
        <title>the genome sequence of Hyalangium sp. s54d21.</title>
        <authorList>
            <person name="Zhang X."/>
        </authorList>
    </citation>
    <scope>NUCLEOTIDE SEQUENCE [LARGE SCALE GENOMIC DNA]</scope>
    <source>
        <strain evidence="11">s54d21</strain>
    </source>
</reference>
<dbReference type="EMBL" id="JAXIVS010000008">
    <property type="protein sequence ID" value="MDY7229491.1"/>
    <property type="molecule type" value="Genomic_DNA"/>
</dbReference>
<dbReference type="Gene3D" id="3.40.50.280">
    <property type="entry name" value="Cobalamin-binding domain"/>
    <property type="match status" value="1"/>
</dbReference>
<evidence type="ECO:0000256" key="6">
    <source>
        <dbReference type="ARBA" id="ARBA00023004"/>
    </source>
</evidence>
<evidence type="ECO:0000256" key="4">
    <source>
        <dbReference type="ARBA" id="ARBA00022691"/>
    </source>
</evidence>
<dbReference type="SFLD" id="SFLDG01082">
    <property type="entry name" value="B12-binding_domain_containing"/>
    <property type="match status" value="1"/>
</dbReference>
<evidence type="ECO:0000256" key="2">
    <source>
        <dbReference type="ARBA" id="ARBA00022603"/>
    </source>
</evidence>
<dbReference type="InterPro" id="IPR058240">
    <property type="entry name" value="rSAM_sf"/>
</dbReference>
<evidence type="ECO:0000313" key="10">
    <source>
        <dbReference type="EMBL" id="MDY7229491.1"/>
    </source>
</evidence>
<dbReference type="InterPro" id="IPR051198">
    <property type="entry name" value="BchE-like"/>
</dbReference>
<feature type="domain" description="B12-binding" evidence="8">
    <location>
        <begin position="18"/>
        <end position="155"/>
    </location>
</feature>
<feature type="domain" description="Radical SAM core" evidence="9">
    <location>
        <begin position="195"/>
        <end position="440"/>
    </location>
</feature>
<organism evidence="10 11">
    <name type="scientific">Hyalangium rubrum</name>
    <dbReference type="NCBI Taxonomy" id="3103134"/>
    <lineage>
        <taxon>Bacteria</taxon>
        <taxon>Pseudomonadati</taxon>
        <taxon>Myxococcota</taxon>
        <taxon>Myxococcia</taxon>
        <taxon>Myxococcales</taxon>
        <taxon>Cystobacterineae</taxon>
        <taxon>Archangiaceae</taxon>
        <taxon>Hyalangium</taxon>
    </lineage>
</organism>
<dbReference type="SFLD" id="SFLDG01123">
    <property type="entry name" value="methyltransferase_(Class_B)"/>
    <property type="match status" value="1"/>
</dbReference>
<comment type="cofactor">
    <cofactor evidence="1">
        <name>[4Fe-4S] cluster</name>
        <dbReference type="ChEBI" id="CHEBI:49883"/>
    </cofactor>
</comment>
<keyword evidence="3" id="KW-0808">Transferase</keyword>
<dbReference type="SUPFAM" id="SSF102114">
    <property type="entry name" value="Radical SAM enzymes"/>
    <property type="match status" value="1"/>
</dbReference>
<keyword evidence="11" id="KW-1185">Reference proteome</keyword>
<evidence type="ECO:0000259" key="9">
    <source>
        <dbReference type="PROSITE" id="PS51918"/>
    </source>
</evidence>